<evidence type="ECO:0000313" key="5">
    <source>
        <dbReference type="Proteomes" id="UP001056707"/>
    </source>
</evidence>
<protein>
    <submittedName>
        <fullName evidence="4">Tetratricopeptide repeat protein</fullName>
    </submittedName>
</protein>
<dbReference type="SUPFAM" id="SSF48452">
    <property type="entry name" value="TPR-like"/>
    <property type="match status" value="2"/>
</dbReference>
<name>A0ABY5BR33_9LACO</name>
<dbReference type="PANTHER" id="PTHR45586:SF1">
    <property type="entry name" value="LIPOPOLYSACCHARIDE ASSEMBLY PROTEIN B"/>
    <property type="match status" value="1"/>
</dbReference>
<keyword evidence="1" id="KW-0677">Repeat</keyword>
<dbReference type="InterPro" id="IPR011990">
    <property type="entry name" value="TPR-like_helical_dom_sf"/>
</dbReference>
<evidence type="ECO:0000256" key="1">
    <source>
        <dbReference type="ARBA" id="ARBA00022737"/>
    </source>
</evidence>
<dbReference type="SMART" id="SM00028">
    <property type="entry name" value="TPR"/>
    <property type="match status" value="5"/>
</dbReference>
<feature type="repeat" description="TPR" evidence="3">
    <location>
        <begin position="174"/>
        <end position="207"/>
    </location>
</feature>
<dbReference type="InterPro" id="IPR019734">
    <property type="entry name" value="TPR_rpt"/>
</dbReference>
<dbReference type="RefSeq" id="WP_252750402.1">
    <property type="nucleotide sequence ID" value="NZ_CP097116.1"/>
</dbReference>
<dbReference type="Proteomes" id="UP001056707">
    <property type="component" value="Chromosome"/>
</dbReference>
<dbReference type="Pfam" id="PF14559">
    <property type="entry name" value="TPR_19"/>
    <property type="match status" value="1"/>
</dbReference>
<reference evidence="4" key="1">
    <citation type="submission" date="2022-05" db="EMBL/GenBank/DDBJ databases">
        <authorList>
            <person name="Oliphant S.A."/>
            <person name="Watson-Haigh N.S."/>
            <person name="Sumby K.M."/>
            <person name="Gardner J.M."/>
            <person name="Jiranek V."/>
        </authorList>
    </citation>
    <scope>NUCLEOTIDE SEQUENCE</scope>
    <source>
        <strain evidence="4">KI16_H9</strain>
    </source>
</reference>
<dbReference type="Pfam" id="PF13424">
    <property type="entry name" value="TPR_12"/>
    <property type="match status" value="1"/>
</dbReference>
<dbReference type="PROSITE" id="PS50005">
    <property type="entry name" value="TPR"/>
    <property type="match status" value="2"/>
</dbReference>
<sequence length="228" mass="25702">MAEHADAEADEKQERAAATLHRLITDIDEHPNDYRPYYDLSAFLIQLKSYAQAEELLMKALGLFADRSHTAKDTLTYGLGNVYYAAGEFTKAIQQFQQVTDPALKQDAYIMLGQSYYGEKNYGKALAFLITAHDHAKQDPELNRLIGDCLLASGDLQAAADFYQQTVAANPNDAAAHFNLGVIELSNGHREQAEAEFERARALDENYFMTHRERIADIEKVLRKQPKE</sequence>
<keyword evidence="2 3" id="KW-0802">TPR repeat</keyword>
<accession>A0ABY5BR33</accession>
<evidence type="ECO:0000313" key="4">
    <source>
        <dbReference type="EMBL" id="USS85507.1"/>
    </source>
</evidence>
<proteinExistence type="predicted"/>
<feature type="repeat" description="TPR" evidence="3">
    <location>
        <begin position="140"/>
        <end position="173"/>
    </location>
</feature>
<organism evidence="4 5">
    <name type="scientific">Fructilactobacillus myrtifloralis</name>
    <dbReference type="NCBI Taxonomy" id="2940301"/>
    <lineage>
        <taxon>Bacteria</taxon>
        <taxon>Bacillati</taxon>
        <taxon>Bacillota</taxon>
        <taxon>Bacilli</taxon>
        <taxon>Lactobacillales</taxon>
        <taxon>Lactobacillaceae</taxon>
        <taxon>Fructilactobacillus</taxon>
    </lineage>
</organism>
<keyword evidence="5" id="KW-1185">Reference proteome</keyword>
<gene>
    <name evidence="4" type="ORF">M3M35_02250</name>
</gene>
<dbReference type="Gene3D" id="1.25.40.10">
    <property type="entry name" value="Tetratricopeptide repeat domain"/>
    <property type="match status" value="2"/>
</dbReference>
<dbReference type="EMBL" id="CP097116">
    <property type="protein sequence ID" value="USS85507.1"/>
    <property type="molecule type" value="Genomic_DNA"/>
</dbReference>
<evidence type="ECO:0000256" key="3">
    <source>
        <dbReference type="PROSITE-ProRule" id="PRU00339"/>
    </source>
</evidence>
<dbReference type="InterPro" id="IPR051012">
    <property type="entry name" value="CellSynth/LPSAsmb/PSIAsmb"/>
</dbReference>
<evidence type="ECO:0000256" key="2">
    <source>
        <dbReference type="ARBA" id="ARBA00022803"/>
    </source>
</evidence>
<dbReference type="PANTHER" id="PTHR45586">
    <property type="entry name" value="TPR REPEAT-CONTAINING PROTEIN PA4667"/>
    <property type="match status" value="1"/>
</dbReference>